<evidence type="ECO:0000313" key="4">
    <source>
        <dbReference type="Proteomes" id="UP000252585"/>
    </source>
</evidence>
<name>A0A368XYQ5_9BACI</name>
<gene>
    <name evidence="3" type="ORF">DFR57_104129</name>
</gene>
<dbReference type="EMBL" id="QPJJ01000004">
    <property type="protein sequence ID" value="RCW73131.1"/>
    <property type="molecule type" value="Genomic_DNA"/>
</dbReference>
<dbReference type="GO" id="GO:0008233">
    <property type="term" value="F:peptidase activity"/>
    <property type="evidence" value="ECO:0007669"/>
    <property type="project" value="InterPro"/>
</dbReference>
<dbReference type="Gene3D" id="3.30.1380.10">
    <property type="match status" value="1"/>
</dbReference>
<dbReference type="PANTHER" id="PTHR34385">
    <property type="entry name" value="D-ALANYL-D-ALANINE CARBOXYPEPTIDASE"/>
    <property type="match status" value="1"/>
</dbReference>
<protein>
    <submittedName>
        <fullName evidence="3">Peptidoglycan L-alanyl-D-glutamate endopeptidase CwlK</fullName>
    </submittedName>
</protein>
<sequence length="182" mass="20543">MKKSAQALLVMLLGLVIAIVLYQYILQQKYEKRPLPTNLHPRVEEASNALIADAAEIGIDITITDGYRSHQEQESLYEQGRSTEGSIVTNARGGDSYHNYGLAIDFALQPSANEVIWDLNYDGNGNGKSDWLEVVELAKALGFSWGGDWENFKDYPHLQMDFGLTLRELKRGKRPRDVLEEE</sequence>
<accession>A0A368XYQ5</accession>
<dbReference type="OrthoDB" id="9799970at2"/>
<dbReference type="InterPro" id="IPR009045">
    <property type="entry name" value="Zn_M74/Hedgehog-like"/>
</dbReference>
<dbReference type="Proteomes" id="UP000252585">
    <property type="component" value="Unassembled WGS sequence"/>
</dbReference>
<organism evidence="3 4">
    <name type="scientific">Saliterribacillus persicus</name>
    <dbReference type="NCBI Taxonomy" id="930114"/>
    <lineage>
        <taxon>Bacteria</taxon>
        <taxon>Bacillati</taxon>
        <taxon>Bacillota</taxon>
        <taxon>Bacilli</taxon>
        <taxon>Bacillales</taxon>
        <taxon>Bacillaceae</taxon>
        <taxon>Saliterribacillus</taxon>
    </lineage>
</organism>
<dbReference type="AlphaFoldDB" id="A0A368XYQ5"/>
<evidence type="ECO:0000259" key="2">
    <source>
        <dbReference type="Pfam" id="PF13539"/>
    </source>
</evidence>
<dbReference type="PANTHER" id="PTHR34385:SF1">
    <property type="entry name" value="PEPTIDOGLYCAN L-ALANYL-D-GLUTAMATE ENDOPEPTIDASE CWLK"/>
    <property type="match status" value="1"/>
</dbReference>
<feature type="transmembrane region" description="Helical" evidence="1">
    <location>
        <begin position="7"/>
        <end position="26"/>
    </location>
</feature>
<dbReference type="RefSeq" id="WP_114352235.1">
    <property type="nucleotide sequence ID" value="NZ_QPJJ01000004.1"/>
</dbReference>
<keyword evidence="4" id="KW-1185">Reference proteome</keyword>
<proteinExistence type="predicted"/>
<comment type="caution">
    <text evidence="3">The sequence shown here is derived from an EMBL/GenBank/DDBJ whole genome shotgun (WGS) entry which is preliminary data.</text>
</comment>
<dbReference type="InterPro" id="IPR052179">
    <property type="entry name" value="DD-CPase-like"/>
</dbReference>
<feature type="domain" description="Peptidase M15C" evidence="2">
    <location>
        <begin position="91"/>
        <end position="160"/>
    </location>
</feature>
<evidence type="ECO:0000313" key="3">
    <source>
        <dbReference type="EMBL" id="RCW73131.1"/>
    </source>
</evidence>
<keyword evidence="1" id="KW-0472">Membrane</keyword>
<dbReference type="Pfam" id="PF13539">
    <property type="entry name" value="Peptidase_M15_4"/>
    <property type="match status" value="1"/>
</dbReference>
<evidence type="ECO:0000256" key="1">
    <source>
        <dbReference type="SAM" id="Phobius"/>
    </source>
</evidence>
<dbReference type="SUPFAM" id="SSF55166">
    <property type="entry name" value="Hedgehog/DD-peptidase"/>
    <property type="match status" value="1"/>
</dbReference>
<reference evidence="3 4" key="1">
    <citation type="submission" date="2018-07" db="EMBL/GenBank/DDBJ databases">
        <title>Genomic Encyclopedia of Type Strains, Phase IV (KMG-IV): sequencing the most valuable type-strain genomes for metagenomic binning, comparative biology and taxonomic classification.</title>
        <authorList>
            <person name="Goeker M."/>
        </authorList>
    </citation>
    <scope>NUCLEOTIDE SEQUENCE [LARGE SCALE GENOMIC DNA]</scope>
    <source>
        <strain evidence="3 4">DSM 27696</strain>
    </source>
</reference>
<keyword evidence="1" id="KW-0812">Transmembrane</keyword>
<dbReference type="CDD" id="cd14845">
    <property type="entry name" value="L-Ala-D-Glu_peptidase_like"/>
    <property type="match status" value="1"/>
</dbReference>
<keyword evidence="1" id="KW-1133">Transmembrane helix</keyword>
<dbReference type="InterPro" id="IPR039561">
    <property type="entry name" value="Peptidase_M15C"/>
</dbReference>